<keyword evidence="2" id="KW-0812">Transmembrane</keyword>
<feature type="compositionally biased region" description="Polar residues" evidence="1">
    <location>
        <begin position="125"/>
        <end position="135"/>
    </location>
</feature>
<sequence length="176" mass="20154">MNNLDELEQQVIDDRKNLSTKQQLMINEYVETNSVNAIVAWAMWFFLGQFGGHRFLFKKNKAILMLVLELIGIITTIIVIGFFILTAIVIWWIIDAFSIPTWIKERRLEATVKAISVVTGKSTKEFNQNEGSSSNEADKNKEDQPAQDSQPEKKQSEFESIDDTDGDFTDFSKPKE</sequence>
<comment type="caution">
    <text evidence="3">The sequence shown here is derived from an EMBL/GenBank/DDBJ whole genome shotgun (WGS) entry which is preliminary data.</text>
</comment>
<dbReference type="Proteomes" id="UP001522816">
    <property type="component" value="Unassembled WGS sequence"/>
</dbReference>
<accession>A0ABT0HVD1</accession>
<evidence type="ECO:0000313" key="3">
    <source>
        <dbReference type="EMBL" id="MCK8610905.1"/>
    </source>
</evidence>
<protein>
    <submittedName>
        <fullName evidence="3">TM2 domain-containing protein</fullName>
    </submittedName>
</protein>
<name>A0ABT0HVD1_9LACO</name>
<feature type="compositionally biased region" description="Acidic residues" evidence="1">
    <location>
        <begin position="159"/>
        <end position="168"/>
    </location>
</feature>
<keyword evidence="2" id="KW-0472">Membrane</keyword>
<evidence type="ECO:0000313" key="4">
    <source>
        <dbReference type="Proteomes" id="UP001522816"/>
    </source>
</evidence>
<feature type="region of interest" description="Disordered" evidence="1">
    <location>
        <begin position="125"/>
        <end position="176"/>
    </location>
</feature>
<dbReference type="RefSeq" id="WP_248596568.1">
    <property type="nucleotide sequence ID" value="NZ_JAJIAR010000001.1"/>
</dbReference>
<organism evidence="3 4">
    <name type="scientific">Apilactobacillus nanyangensis</name>
    <dbReference type="NCBI Taxonomy" id="2799579"/>
    <lineage>
        <taxon>Bacteria</taxon>
        <taxon>Bacillati</taxon>
        <taxon>Bacillota</taxon>
        <taxon>Bacilli</taxon>
        <taxon>Lactobacillales</taxon>
        <taxon>Lactobacillaceae</taxon>
        <taxon>Apilactobacillus</taxon>
    </lineage>
</organism>
<evidence type="ECO:0000256" key="2">
    <source>
        <dbReference type="SAM" id="Phobius"/>
    </source>
</evidence>
<feature type="transmembrane region" description="Helical" evidence="2">
    <location>
        <begin position="63"/>
        <end position="94"/>
    </location>
</feature>
<keyword evidence="4" id="KW-1185">Reference proteome</keyword>
<evidence type="ECO:0000256" key="1">
    <source>
        <dbReference type="SAM" id="MobiDB-lite"/>
    </source>
</evidence>
<dbReference type="EMBL" id="JAJIAR010000001">
    <property type="protein sequence ID" value="MCK8610905.1"/>
    <property type="molecule type" value="Genomic_DNA"/>
</dbReference>
<feature type="compositionally biased region" description="Basic and acidic residues" evidence="1">
    <location>
        <begin position="136"/>
        <end position="157"/>
    </location>
</feature>
<proteinExistence type="predicted"/>
<reference evidence="3 4" key="1">
    <citation type="submission" date="2021-11" db="EMBL/GenBank/DDBJ databases">
        <title>Comparative genomics of bee honey and flower isolates.</title>
        <authorList>
            <person name="Bechtner J.D."/>
            <person name="Gallus M.K."/>
            <person name="Ehrmann M."/>
        </authorList>
    </citation>
    <scope>NUCLEOTIDE SEQUENCE [LARGE SCALE GENOMIC DNA]</scope>
    <source>
        <strain evidence="3 4">7</strain>
    </source>
</reference>
<gene>
    <name evidence="3" type="ORF">LNP10_00030</name>
</gene>
<keyword evidence="2" id="KW-1133">Transmembrane helix</keyword>
<feature type="transmembrane region" description="Helical" evidence="2">
    <location>
        <begin position="34"/>
        <end position="51"/>
    </location>
</feature>